<dbReference type="RefSeq" id="WP_311500951.1">
    <property type="nucleotide sequence ID" value="NZ_JAVRHN010000013.1"/>
</dbReference>
<comment type="caution">
    <text evidence="2">The sequence shown here is derived from an EMBL/GenBank/DDBJ whole genome shotgun (WGS) entry which is preliminary data.</text>
</comment>
<organism evidence="2 3">
    <name type="scientific">Autumnicola psychrophila</name>
    <dbReference type="NCBI Taxonomy" id="3075592"/>
    <lineage>
        <taxon>Bacteria</taxon>
        <taxon>Pseudomonadati</taxon>
        <taxon>Bacteroidota</taxon>
        <taxon>Flavobacteriia</taxon>
        <taxon>Flavobacteriales</taxon>
        <taxon>Flavobacteriaceae</taxon>
        <taxon>Autumnicola</taxon>
    </lineage>
</organism>
<evidence type="ECO:0000259" key="1">
    <source>
        <dbReference type="Pfam" id="PF14082"/>
    </source>
</evidence>
<dbReference type="EMBL" id="JAVRHN010000013">
    <property type="protein sequence ID" value="MDT0687677.1"/>
    <property type="molecule type" value="Genomic_DNA"/>
</dbReference>
<accession>A0ABU3DVD3</accession>
<gene>
    <name evidence="2" type="ORF">RM541_15010</name>
</gene>
<dbReference type="Proteomes" id="UP001253848">
    <property type="component" value="Unassembled WGS sequence"/>
</dbReference>
<feature type="domain" description="Shedu protein SduA C-terminal" evidence="1">
    <location>
        <begin position="231"/>
        <end position="394"/>
    </location>
</feature>
<dbReference type="Pfam" id="PF14082">
    <property type="entry name" value="SduA_C"/>
    <property type="match status" value="1"/>
</dbReference>
<proteinExistence type="predicted"/>
<sequence>MFEFEKVGNQIIFIYHYGENVPPNWMRDRLKQDDELTYKSTFNFKTHHLYGDDKVRFEQDDYDLLVELYGPDETYSFVFAELAGEYYKILEGVITKKISVFFHKSISLVPDYFYAENNLSIFAQIEQLVNEDIYIGGNHSVSIPKDEFDNLVNNFPNSYEKGLYAKSRISSILRNYFDSTSDEEFKFKRYLRKKPSKKGKNLIKKFQEYETTKFQFLLSKLESMLNDVNAYNEDTWQNEILQIILLLYPKYILSFKSVFVKADIGKRKFLDFMLVDSNGHIDIIEIKQPFEDSIMTKGVYRDNFIPKRELSGTVMQLEKYIFYLNRWGEKGEKLITQKLKDKLPLNLEIKIINPKGFIIMGRDNNLSAQQKSDFEVIKRKYNNVIDIITYDDLLQRLKSTIYQFQNSEAIVE</sequence>
<protein>
    <submittedName>
        <fullName evidence="2">Shedu immune nuclease family protein</fullName>
    </submittedName>
</protein>
<dbReference type="InterPro" id="IPR025359">
    <property type="entry name" value="SduA_C"/>
</dbReference>
<reference evidence="2 3" key="1">
    <citation type="submission" date="2023-09" db="EMBL/GenBank/DDBJ databases">
        <authorList>
            <person name="Rey-Velasco X."/>
        </authorList>
    </citation>
    <scope>NUCLEOTIDE SEQUENCE [LARGE SCALE GENOMIC DNA]</scope>
    <source>
        <strain evidence="2 3">F225</strain>
    </source>
</reference>
<evidence type="ECO:0000313" key="2">
    <source>
        <dbReference type="EMBL" id="MDT0687677.1"/>
    </source>
</evidence>
<keyword evidence="3" id="KW-1185">Reference proteome</keyword>
<evidence type="ECO:0000313" key="3">
    <source>
        <dbReference type="Proteomes" id="UP001253848"/>
    </source>
</evidence>
<name>A0ABU3DVD3_9FLAO</name>